<protein>
    <submittedName>
        <fullName evidence="3">Transcription elongation factor GreAB</fullName>
    </submittedName>
</protein>
<dbReference type="SUPFAM" id="SSF54534">
    <property type="entry name" value="FKBP-like"/>
    <property type="match status" value="1"/>
</dbReference>
<feature type="domain" description="Transcription elongation factor GreA/GreB C-terminal" evidence="1">
    <location>
        <begin position="53"/>
        <end position="125"/>
    </location>
</feature>
<name>A0A290QD63_9BACT</name>
<organism evidence="3 4">
    <name type="scientific">Nibricoccus aquaticus</name>
    <dbReference type="NCBI Taxonomy" id="2576891"/>
    <lineage>
        <taxon>Bacteria</taxon>
        <taxon>Pseudomonadati</taxon>
        <taxon>Verrucomicrobiota</taxon>
        <taxon>Opitutia</taxon>
        <taxon>Opitutales</taxon>
        <taxon>Opitutaceae</taxon>
        <taxon>Nibricoccus</taxon>
    </lineage>
</organism>
<keyword evidence="3" id="KW-0251">Elongation factor</keyword>
<dbReference type="Pfam" id="PF14760">
    <property type="entry name" value="Rnk_N"/>
    <property type="match status" value="1"/>
</dbReference>
<dbReference type="Proteomes" id="UP000217265">
    <property type="component" value="Chromosome"/>
</dbReference>
<evidence type="ECO:0000259" key="1">
    <source>
        <dbReference type="Pfam" id="PF01272"/>
    </source>
</evidence>
<dbReference type="GO" id="GO:0006354">
    <property type="term" value="P:DNA-templated transcription elongation"/>
    <property type="evidence" value="ECO:0007669"/>
    <property type="project" value="TreeGrafter"/>
</dbReference>
<keyword evidence="3" id="KW-0648">Protein biosynthesis</keyword>
<dbReference type="InterPro" id="IPR029462">
    <property type="entry name" value="Rnk_N"/>
</dbReference>
<evidence type="ECO:0000259" key="2">
    <source>
        <dbReference type="Pfam" id="PF14760"/>
    </source>
</evidence>
<dbReference type="InterPro" id="IPR036953">
    <property type="entry name" value="GreA/GreB_C_sf"/>
</dbReference>
<dbReference type="Gene3D" id="3.10.50.30">
    <property type="entry name" value="Transcription elongation factor, GreA/GreB, C-terminal domain"/>
    <property type="match status" value="1"/>
</dbReference>
<feature type="domain" description="Regulator of nucleoside diphosphate kinase N-terminal" evidence="2">
    <location>
        <begin position="5"/>
        <end position="44"/>
    </location>
</feature>
<dbReference type="GO" id="GO:0070063">
    <property type="term" value="F:RNA polymerase binding"/>
    <property type="evidence" value="ECO:0007669"/>
    <property type="project" value="InterPro"/>
</dbReference>
<dbReference type="OrthoDB" id="192847at2"/>
<accession>A0A290QD63</accession>
<evidence type="ECO:0000313" key="4">
    <source>
        <dbReference type="Proteomes" id="UP000217265"/>
    </source>
</evidence>
<dbReference type="InterPro" id="IPR001437">
    <property type="entry name" value="Tscrpt_elong_fac_GreA/B_C"/>
</dbReference>
<dbReference type="AlphaFoldDB" id="A0A290QD63"/>
<dbReference type="KEGG" id="vbh:CMV30_15030"/>
<dbReference type="PANTHER" id="PTHR30437">
    <property type="entry name" value="TRANSCRIPTION ELONGATION FACTOR GREA"/>
    <property type="match status" value="1"/>
</dbReference>
<gene>
    <name evidence="3" type="ORF">CMV30_15030</name>
</gene>
<evidence type="ECO:0000313" key="3">
    <source>
        <dbReference type="EMBL" id="ATC65160.1"/>
    </source>
</evidence>
<dbReference type="Pfam" id="PF01272">
    <property type="entry name" value="GreA_GreB"/>
    <property type="match status" value="1"/>
</dbReference>
<dbReference type="InterPro" id="IPR023459">
    <property type="entry name" value="Tscrpt_elong_fac_GreA/B_fam"/>
</dbReference>
<dbReference type="GO" id="GO:0032784">
    <property type="term" value="P:regulation of DNA-templated transcription elongation"/>
    <property type="evidence" value="ECO:0007669"/>
    <property type="project" value="InterPro"/>
</dbReference>
<proteinExistence type="predicted"/>
<reference evidence="3 4" key="1">
    <citation type="submission" date="2017-09" db="EMBL/GenBank/DDBJ databases">
        <title>Complete genome sequence of Verrucomicrobial strain HZ-65, isolated from freshwater.</title>
        <authorList>
            <person name="Choi A."/>
        </authorList>
    </citation>
    <scope>NUCLEOTIDE SEQUENCE [LARGE SCALE GENOMIC DNA]</scope>
    <source>
        <strain evidence="3 4">HZ-65</strain>
    </source>
</reference>
<dbReference type="EMBL" id="CP023344">
    <property type="protein sequence ID" value="ATC65160.1"/>
    <property type="molecule type" value="Genomic_DNA"/>
</dbReference>
<dbReference type="PANTHER" id="PTHR30437:SF5">
    <property type="entry name" value="REGULATOR OF NUCLEOSIDE DIPHOSPHATE KINASE"/>
    <property type="match status" value="1"/>
</dbReference>
<keyword evidence="4" id="KW-1185">Reference proteome</keyword>
<sequence>MNYNPIYITREDNSKLRLLIAAALHSNATASLQNLRRELDRAAIIDRESIPLDVVTMESRVEFEDLGTGEIETFSITFPDRADVEAQRISILAPIGIALIGCREGQIVSWSTPGGIRQLKIRRVTPAPTEVPHAQLAFTTTR</sequence>
<dbReference type="RefSeq" id="WP_096056791.1">
    <property type="nucleotide sequence ID" value="NZ_CP023344.1"/>
</dbReference>
<dbReference type="GO" id="GO:0003677">
    <property type="term" value="F:DNA binding"/>
    <property type="evidence" value="ECO:0007669"/>
    <property type="project" value="InterPro"/>
</dbReference>
<dbReference type="GO" id="GO:0003746">
    <property type="term" value="F:translation elongation factor activity"/>
    <property type="evidence" value="ECO:0007669"/>
    <property type="project" value="UniProtKB-KW"/>
</dbReference>